<dbReference type="Proteomes" id="UP000033664">
    <property type="component" value="Unassembled WGS sequence"/>
</dbReference>
<protein>
    <recommendedName>
        <fullName evidence="4">DUF1240 domain-containing protein</fullName>
    </recommendedName>
</protein>
<accession>A0A0F4PMD6</accession>
<keyword evidence="1" id="KW-1133">Transmembrane helix</keyword>
<reference evidence="2 3" key="1">
    <citation type="journal article" date="2015" name="BMC Genomics">
        <title>Genome mining reveals unlocked bioactive potential of marine Gram-negative bacteria.</title>
        <authorList>
            <person name="Machado H."/>
            <person name="Sonnenschein E.C."/>
            <person name="Melchiorsen J."/>
            <person name="Gram L."/>
        </authorList>
    </citation>
    <scope>NUCLEOTIDE SEQUENCE [LARGE SCALE GENOMIC DNA]</scope>
    <source>
        <strain evidence="2 3">S3137</strain>
    </source>
</reference>
<evidence type="ECO:0000313" key="2">
    <source>
        <dbReference type="EMBL" id="KJY98546.1"/>
    </source>
</evidence>
<feature type="transmembrane region" description="Helical" evidence="1">
    <location>
        <begin position="61"/>
        <end position="86"/>
    </location>
</feature>
<feature type="transmembrane region" description="Helical" evidence="1">
    <location>
        <begin position="21"/>
        <end position="41"/>
    </location>
</feature>
<evidence type="ECO:0000313" key="3">
    <source>
        <dbReference type="Proteomes" id="UP000033664"/>
    </source>
</evidence>
<dbReference type="RefSeq" id="WP_045979669.1">
    <property type="nucleotide sequence ID" value="NZ_JXXY01000010.1"/>
</dbReference>
<dbReference type="AlphaFoldDB" id="A0A0F4PMD6"/>
<name>A0A0F4PMD6_9GAMM</name>
<proteinExistence type="predicted"/>
<dbReference type="GeneID" id="58229313"/>
<dbReference type="OrthoDB" id="6312282at2"/>
<organism evidence="2 3">
    <name type="scientific">Pseudoalteromonas ruthenica</name>
    <dbReference type="NCBI Taxonomy" id="151081"/>
    <lineage>
        <taxon>Bacteria</taxon>
        <taxon>Pseudomonadati</taxon>
        <taxon>Pseudomonadota</taxon>
        <taxon>Gammaproteobacteria</taxon>
        <taxon>Alteromonadales</taxon>
        <taxon>Pseudoalteromonadaceae</taxon>
        <taxon>Pseudoalteromonas</taxon>
    </lineage>
</organism>
<gene>
    <name evidence="2" type="ORF">TW72_12505</name>
</gene>
<evidence type="ECO:0000256" key="1">
    <source>
        <dbReference type="SAM" id="Phobius"/>
    </source>
</evidence>
<dbReference type="EMBL" id="JXXZ01000010">
    <property type="protein sequence ID" value="KJY98546.1"/>
    <property type="molecule type" value="Genomic_DNA"/>
</dbReference>
<comment type="caution">
    <text evidence="2">The sequence shown here is derived from an EMBL/GenBank/DDBJ whole genome shotgun (WGS) entry which is preliminary data.</text>
</comment>
<feature type="transmembrane region" description="Helical" evidence="1">
    <location>
        <begin position="98"/>
        <end position="124"/>
    </location>
</feature>
<evidence type="ECO:0008006" key="4">
    <source>
        <dbReference type="Google" id="ProtNLM"/>
    </source>
</evidence>
<keyword evidence="3" id="KW-1185">Reference proteome</keyword>
<keyword evidence="1" id="KW-0472">Membrane</keyword>
<keyword evidence="1" id="KW-0812">Transmembrane</keyword>
<dbReference type="PATRIC" id="fig|151081.8.peg.2333"/>
<sequence>MDIFSKESVFTSQTPFKEVARGILCGIFALPILVILSKGAFDKFLETISLLKLVDKGEIFFFYEAGQSLGLVLCIITIIIFIFLTLPVFINRRFSKPIVRWSCIVGGLPLLIGLITAPISSFLVESYIEEKGYSRCSYYSGSGYNPVDYYVFDSKYCVSEVSVLIHKALPWFEEMNKKGEVDYDEFLLKVEQWKAESPFFKDE</sequence>